<comment type="caution">
    <text evidence="4">The sequence shown here is derived from an EMBL/GenBank/DDBJ whole genome shotgun (WGS) entry which is preliminary data.</text>
</comment>
<feature type="domain" description="Flavodoxin-like fold" evidence="3">
    <location>
        <begin position="1"/>
        <end position="140"/>
    </location>
</feature>
<evidence type="ECO:0000256" key="2">
    <source>
        <dbReference type="ARBA" id="ARBA00023002"/>
    </source>
</evidence>
<gene>
    <name evidence="4" type="ORF">MUB46_06830</name>
</gene>
<dbReference type="Pfam" id="PF02525">
    <property type="entry name" value="Flavodoxin_2"/>
    <property type="match status" value="1"/>
</dbReference>
<keyword evidence="5" id="KW-1185">Reference proteome</keyword>
<proteinExistence type="inferred from homology"/>
<dbReference type="Proteomes" id="UP001320898">
    <property type="component" value="Unassembled WGS sequence"/>
</dbReference>
<dbReference type="GO" id="GO:0003955">
    <property type="term" value="F:NAD(P)H dehydrogenase (quinone) activity"/>
    <property type="evidence" value="ECO:0007669"/>
    <property type="project" value="TreeGrafter"/>
</dbReference>
<comment type="similarity">
    <text evidence="1">Belongs to the NAD(P)H dehydrogenase (quinone) family.</text>
</comment>
<protein>
    <submittedName>
        <fullName evidence="4">NAD(P)H-dependent oxidoreductase</fullName>
    </submittedName>
</protein>
<dbReference type="RefSeq" id="WP_261615141.1">
    <property type="nucleotide sequence ID" value="NZ_JALIDZ010000003.1"/>
</dbReference>
<dbReference type="PANTHER" id="PTHR10204">
    <property type="entry name" value="NAD P H OXIDOREDUCTASE-RELATED"/>
    <property type="match status" value="1"/>
</dbReference>
<evidence type="ECO:0000313" key="5">
    <source>
        <dbReference type="Proteomes" id="UP001320898"/>
    </source>
</evidence>
<dbReference type="AlphaFoldDB" id="A0AAW5QYT6"/>
<sequence length="200" mass="22956">MRALVVYCHPCEESFNRAVLDTVLGALGESGHEVRLIDLYESGFDPVMSPAERRGYHTPHENEAPVADHLALLKWAEILVFVYPTWWFGLPAMLKGWCDRVFVPHATFEMPDESSPMGPKLTNIRKIAVFTTCGASWWMSKFVGEPGRRTILRGIRWLCHPKCKTCYAAHYKMDTSTPDSRARYLNRVYQLCRLMTCKLN</sequence>
<organism evidence="4 5">
    <name type="scientific">Microbaculum marinisediminis</name>
    <dbReference type="NCBI Taxonomy" id="2931392"/>
    <lineage>
        <taxon>Bacteria</taxon>
        <taxon>Pseudomonadati</taxon>
        <taxon>Pseudomonadota</taxon>
        <taxon>Alphaproteobacteria</taxon>
        <taxon>Hyphomicrobiales</taxon>
        <taxon>Tepidamorphaceae</taxon>
        <taxon>Microbaculum</taxon>
    </lineage>
</organism>
<dbReference type="InterPro" id="IPR051545">
    <property type="entry name" value="NAD(P)H_dehydrogenase_qn"/>
</dbReference>
<name>A0AAW5QYT6_9HYPH</name>
<keyword evidence="2" id="KW-0560">Oxidoreductase</keyword>
<dbReference type="InterPro" id="IPR003680">
    <property type="entry name" value="Flavodoxin_fold"/>
</dbReference>
<accession>A0AAW5QYT6</accession>
<dbReference type="PANTHER" id="PTHR10204:SF34">
    <property type="entry name" value="NAD(P)H DEHYDROGENASE [QUINONE] 1 ISOFORM 1"/>
    <property type="match status" value="1"/>
</dbReference>
<evidence type="ECO:0000256" key="1">
    <source>
        <dbReference type="ARBA" id="ARBA00006252"/>
    </source>
</evidence>
<dbReference type="Gene3D" id="3.40.50.360">
    <property type="match status" value="1"/>
</dbReference>
<dbReference type="SUPFAM" id="SSF52218">
    <property type="entry name" value="Flavoproteins"/>
    <property type="match status" value="1"/>
</dbReference>
<dbReference type="EMBL" id="JALIDZ010000003">
    <property type="protein sequence ID" value="MCT8971563.1"/>
    <property type="molecule type" value="Genomic_DNA"/>
</dbReference>
<reference evidence="4 5" key="1">
    <citation type="submission" date="2022-04" db="EMBL/GenBank/DDBJ databases">
        <authorList>
            <person name="Ye Y.-Q."/>
            <person name="Du Z.-J."/>
        </authorList>
    </citation>
    <scope>NUCLEOTIDE SEQUENCE [LARGE SCALE GENOMIC DNA]</scope>
    <source>
        <strain evidence="4 5">A6E488</strain>
    </source>
</reference>
<evidence type="ECO:0000313" key="4">
    <source>
        <dbReference type="EMBL" id="MCT8971563.1"/>
    </source>
</evidence>
<evidence type="ECO:0000259" key="3">
    <source>
        <dbReference type="Pfam" id="PF02525"/>
    </source>
</evidence>
<dbReference type="GO" id="GO:0005829">
    <property type="term" value="C:cytosol"/>
    <property type="evidence" value="ECO:0007669"/>
    <property type="project" value="TreeGrafter"/>
</dbReference>
<dbReference type="InterPro" id="IPR029039">
    <property type="entry name" value="Flavoprotein-like_sf"/>
</dbReference>